<dbReference type="PROSITE" id="PS01278">
    <property type="entry name" value="MTTASE_RADICAL"/>
    <property type="match status" value="1"/>
</dbReference>
<feature type="domain" description="TRAM" evidence="7">
    <location>
        <begin position="267"/>
        <end position="330"/>
    </location>
</feature>
<dbReference type="SFLD" id="SFLDG01082">
    <property type="entry name" value="B12-binding_domain_containing"/>
    <property type="match status" value="1"/>
</dbReference>
<evidence type="ECO:0000256" key="2">
    <source>
        <dbReference type="ARBA" id="ARBA00022485"/>
    </source>
</evidence>
<feature type="non-terminal residue" evidence="9">
    <location>
        <position position="1"/>
    </location>
</feature>
<keyword evidence="5" id="KW-0408">Iron</keyword>
<dbReference type="EMBL" id="BARU01008697">
    <property type="protein sequence ID" value="GAH44245.1"/>
    <property type="molecule type" value="Genomic_DNA"/>
</dbReference>
<dbReference type="PROSITE" id="PS51918">
    <property type="entry name" value="RADICAL_SAM"/>
    <property type="match status" value="1"/>
</dbReference>
<keyword evidence="6" id="KW-0411">Iron-sulfur</keyword>
<accession>X1GHD5</accession>
<dbReference type="PANTHER" id="PTHR43020:SF2">
    <property type="entry name" value="MITOCHONDRIAL TRNA METHYLTHIOTRANSFERASE CDK5RAP1"/>
    <property type="match status" value="1"/>
</dbReference>
<proteinExistence type="predicted"/>
<comment type="cofactor">
    <cofactor evidence="1">
        <name>[4Fe-4S] cluster</name>
        <dbReference type="ChEBI" id="CHEBI:49883"/>
    </cofactor>
</comment>
<dbReference type="GO" id="GO:0035597">
    <property type="term" value="F:tRNA-2-methylthio-N(6)-dimethylallyladenosine(37) synthase activity"/>
    <property type="evidence" value="ECO:0007669"/>
    <property type="project" value="TreeGrafter"/>
</dbReference>
<dbReference type="PROSITE" id="PS50926">
    <property type="entry name" value="TRAM"/>
    <property type="match status" value="1"/>
</dbReference>
<dbReference type="Pfam" id="PF01938">
    <property type="entry name" value="TRAM"/>
    <property type="match status" value="1"/>
</dbReference>
<evidence type="ECO:0000256" key="1">
    <source>
        <dbReference type="ARBA" id="ARBA00001966"/>
    </source>
</evidence>
<dbReference type="SUPFAM" id="SSF102114">
    <property type="entry name" value="Radical SAM enzymes"/>
    <property type="match status" value="1"/>
</dbReference>
<evidence type="ECO:0000259" key="8">
    <source>
        <dbReference type="PROSITE" id="PS51918"/>
    </source>
</evidence>
<dbReference type="NCBIfam" id="TIGR00089">
    <property type="entry name" value="MiaB/RimO family radical SAM methylthiotransferase"/>
    <property type="match status" value="1"/>
</dbReference>
<evidence type="ECO:0000256" key="5">
    <source>
        <dbReference type="ARBA" id="ARBA00023004"/>
    </source>
</evidence>
<dbReference type="SFLD" id="SFLDG01061">
    <property type="entry name" value="methylthiotransferase"/>
    <property type="match status" value="1"/>
</dbReference>
<dbReference type="AlphaFoldDB" id="X1GHD5"/>
<evidence type="ECO:0000256" key="4">
    <source>
        <dbReference type="ARBA" id="ARBA00022723"/>
    </source>
</evidence>
<dbReference type="GO" id="GO:0051539">
    <property type="term" value="F:4 iron, 4 sulfur cluster binding"/>
    <property type="evidence" value="ECO:0007669"/>
    <property type="project" value="UniProtKB-KW"/>
</dbReference>
<dbReference type="InterPro" id="IPR005839">
    <property type="entry name" value="Methylthiotransferase"/>
</dbReference>
<name>X1GHD5_9ZZZZ</name>
<dbReference type="InterPro" id="IPR007197">
    <property type="entry name" value="rSAM"/>
</dbReference>
<dbReference type="InterPro" id="IPR020612">
    <property type="entry name" value="Methylthiotransferase_CS"/>
</dbReference>
<evidence type="ECO:0000259" key="7">
    <source>
        <dbReference type="PROSITE" id="PS50926"/>
    </source>
</evidence>
<dbReference type="NCBIfam" id="TIGR01574">
    <property type="entry name" value="miaB-methiolase"/>
    <property type="match status" value="1"/>
</dbReference>
<dbReference type="SMART" id="SM00729">
    <property type="entry name" value="Elp3"/>
    <property type="match status" value="1"/>
</dbReference>
<dbReference type="FunFam" id="3.80.30.20:FF:000001">
    <property type="entry name" value="tRNA-2-methylthio-N(6)-dimethylallyladenosine synthase 2"/>
    <property type="match status" value="1"/>
</dbReference>
<dbReference type="Pfam" id="PF04055">
    <property type="entry name" value="Radical_SAM"/>
    <property type="match status" value="1"/>
</dbReference>
<dbReference type="SFLD" id="SFLDS00029">
    <property type="entry name" value="Radical_SAM"/>
    <property type="match status" value="1"/>
</dbReference>
<evidence type="ECO:0000256" key="3">
    <source>
        <dbReference type="ARBA" id="ARBA00022691"/>
    </source>
</evidence>
<dbReference type="InterPro" id="IPR002792">
    <property type="entry name" value="TRAM_dom"/>
</dbReference>
<evidence type="ECO:0000313" key="9">
    <source>
        <dbReference type="EMBL" id="GAH44245.1"/>
    </source>
</evidence>
<dbReference type="InterPro" id="IPR023404">
    <property type="entry name" value="rSAM_horseshoe"/>
</dbReference>
<reference evidence="9" key="1">
    <citation type="journal article" date="2014" name="Front. Microbiol.">
        <title>High frequency of phylogenetically diverse reductive dehalogenase-homologous genes in deep subseafloor sedimentary metagenomes.</title>
        <authorList>
            <person name="Kawai M."/>
            <person name="Futagami T."/>
            <person name="Toyoda A."/>
            <person name="Takaki Y."/>
            <person name="Nishi S."/>
            <person name="Hori S."/>
            <person name="Arai W."/>
            <person name="Tsubouchi T."/>
            <person name="Morono Y."/>
            <person name="Uchiyama I."/>
            <person name="Ito T."/>
            <person name="Fujiyama A."/>
            <person name="Inagaki F."/>
            <person name="Takami H."/>
        </authorList>
    </citation>
    <scope>NUCLEOTIDE SEQUENCE</scope>
    <source>
        <strain evidence="9">Expedition CK06-06</strain>
    </source>
</reference>
<dbReference type="GO" id="GO:0046872">
    <property type="term" value="F:metal ion binding"/>
    <property type="evidence" value="ECO:0007669"/>
    <property type="project" value="UniProtKB-KW"/>
</dbReference>
<dbReference type="CDD" id="cd01335">
    <property type="entry name" value="Radical_SAM"/>
    <property type="match status" value="1"/>
</dbReference>
<organism evidence="9">
    <name type="scientific">marine sediment metagenome</name>
    <dbReference type="NCBI Taxonomy" id="412755"/>
    <lineage>
        <taxon>unclassified sequences</taxon>
        <taxon>metagenomes</taxon>
        <taxon>ecological metagenomes</taxon>
    </lineage>
</organism>
<dbReference type="InterPro" id="IPR006638">
    <property type="entry name" value="Elp3/MiaA/NifB-like_rSAM"/>
</dbReference>
<keyword evidence="3" id="KW-0949">S-adenosyl-L-methionine</keyword>
<protein>
    <submittedName>
        <fullName evidence="9">Uncharacterized protein</fullName>
    </submittedName>
</protein>
<dbReference type="PANTHER" id="PTHR43020">
    <property type="entry name" value="CDK5 REGULATORY SUBUNIT-ASSOCIATED PROTEIN 1"/>
    <property type="match status" value="1"/>
</dbReference>
<gene>
    <name evidence="9" type="ORF">S03H2_16939</name>
</gene>
<evidence type="ECO:0000256" key="6">
    <source>
        <dbReference type="ARBA" id="ARBA00023014"/>
    </source>
</evidence>
<dbReference type="InterPro" id="IPR058240">
    <property type="entry name" value="rSAM_sf"/>
</dbReference>
<sequence length="334" mass="38680">PELPELIKKRILTNRSICSIKDNGFDSDLFKIKREYNFKAFVPITIGCNNYCSYCIVPFVRGREKSVEVKKIIRNIEGLVSQGVIEVTLLGQNVNSYGKDLNEGCTFSELLEKVSDIKRLKRIRFITSHPRDFSRSIIDIIKNRDNLVKHIHLPLQAGSNKILKEMNRNYTREDYLKIIENIKEEIPDCSITTDIIVGFPGEERYDFLETLDMVRKVRFNRAFTFIYSPREGTKASEIKDYILPEEKKKWFKELLETQNRISDEENKKFIGKKFKVLVEGKSAKDGNLLEGRMENNTIVNFKGNAGLIGKIVSVIITRAKTFYLMGDLARKNYV</sequence>
<comment type="caution">
    <text evidence="9">The sequence shown here is derived from an EMBL/GenBank/DDBJ whole genome shotgun (WGS) entry which is preliminary data.</text>
</comment>
<feature type="domain" description="Radical SAM core" evidence="8">
    <location>
        <begin position="34"/>
        <end position="264"/>
    </location>
</feature>
<keyword evidence="4" id="KW-0479">Metal-binding</keyword>
<keyword evidence="2" id="KW-0004">4Fe-4S</keyword>
<dbReference type="GO" id="GO:0005829">
    <property type="term" value="C:cytosol"/>
    <property type="evidence" value="ECO:0007669"/>
    <property type="project" value="TreeGrafter"/>
</dbReference>
<dbReference type="Gene3D" id="3.80.30.20">
    <property type="entry name" value="tm_1862 like domain"/>
    <property type="match status" value="1"/>
</dbReference>